<dbReference type="Gene3D" id="3.30.40.10">
    <property type="entry name" value="Zinc/RING finger domain, C3HC4 (zinc finger)"/>
    <property type="match status" value="1"/>
</dbReference>
<evidence type="ECO:0000256" key="4">
    <source>
        <dbReference type="PROSITE-ProRule" id="PRU00175"/>
    </source>
</evidence>
<accession>A0ABY7FJQ4</accession>
<keyword evidence="1" id="KW-0479">Metal-binding</keyword>
<feature type="region of interest" description="Disordered" evidence="5">
    <location>
        <begin position="417"/>
        <end position="510"/>
    </location>
</feature>
<organism evidence="7 8">
    <name type="scientific">Mya arenaria</name>
    <name type="common">Soft-shell clam</name>
    <dbReference type="NCBI Taxonomy" id="6604"/>
    <lineage>
        <taxon>Eukaryota</taxon>
        <taxon>Metazoa</taxon>
        <taxon>Spiralia</taxon>
        <taxon>Lophotrochozoa</taxon>
        <taxon>Mollusca</taxon>
        <taxon>Bivalvia</taxon>
        <taxon>Autobranchia</taxon>
        <taxon>Heteroconchia</taxon>
        <taxon>Euheterodonta</taxon>
        <taxon>Imparidentia</taxon>
        <taxon>Neoheterodontei</taxon>
        <taxon>Myida</taxon>
        <taxon>Myoidea</taxon>
        <taxon>Myidae</taxon>
        <taxon>Mya</taxon>
    </lineage>
</organism>
<dbReference type="PROSITE" id="PS50089">
    <property type="entry name" value="ZF_RING_2"/>
    <property type="match status" value="1"/>
</dbReference>
<keyword evidence="3" id="KW-0862">Zinc</keyword>
<keyword evidence="8" id="KW-1185">Reference proteome</keyword>
<name>A0ABY7FJQ4_MYAAR</name>
<gene>
    <name evidence="7" type="ORF">MAR_014950</name>
</gene>
<dbReference type="InterPro" id="IPR013083">
    <property type="entry name" value="Znf_RING/FYVE/PHD"/>
</dbReference>
<feature type="compositionally biased region" description="Basic and acidic residues" evidence="5">
    <location>
        <begin position="417"/>
        <end position="475"/>
    </location>
</feature>
<dbReference type="InterPro" id="IPR001841">
    <property type="entry name" value="Znf_RING"/>
</dbReference>
<dbReference type="Proteomes" id="UP001164746">
    <property type="component" value="Chromosome 12"/>
</dbReference>
<sequence>RNGMPSRKLLPDTAKKLRESSQGLAGVAERVRRDFLCELKDSGLVMHVRGDDREIVELAAEALEMSVNDSRSNATKTLGPHGTVIWMFRDRDAKHIQHLFAADLADVRQIRTVAVTLTPDEFNPMLLEIKCDQKVYGETREKPLARQFERRLVDGRVYCRMYFGKELVFFGKIFSQVQAAMADWDHFRDQEMGKLCADTVSRKFTRSLPVPVLSQLRRQKGGMKPLIHKLRNDFLLDIDYVEGEDAFKLMSDIGDVVDMAYDLLCSKVKTPNARTDRHRMLGTRGTVIWTYKDNLARHFKHLFQRERDMLKDIKSTYVRFSPSLTNPLSVEIKCEQFSYEIVNKIMQTVEQDLMACKSRSLPLERGDRQLAALFERMEPAGRFYCRVLFSGRELTFFARNDAATSVGISEWHNFKRTQSDKVTREERENRKLQEKNLKEQEKRTARQRLGEERRAAREKQEEERRLKQQAREEKQARRKVKFLPDVKEENGEETSEPTASTSKQDLRQPAPTVDMAALTCPVCKKNYVKLSEAGTRLMTTKCKHIVCQPCIEKANSGRKGCPVCKTKLLKSDLNFVTLLQINPGH</sequence>
<dbReference type="InterPro" id="IPR049627">
    <property type="entry name" value="SLX8"/>
</dbReference>
<protein>
    <recommendedName>
        <fullName evidence="6">RING-type domain-containing protein</fullName>
    </recommendedName>
</protein>
<dbReference type="SMART" id="SM00184">
    <property type="entry name" value="RING"/>
    <property type="match status" value="1"/>
</dbReference>
<dbReference type="EMBL" id="CP111023">
    <property type="protein sequence ID" value="WAR20976.1"/>
    <property type="molecule type" value="Genomic_DNA"/>
</dbReference>
<evidence type="ECO:0000256" key="3">
    <source>
        <dbReference type="ARBA" id="ARBA00022833"/>
    </source>
</evidence>
<dbReference type="InterPro" id="IPR018957">
    <property type="entry name" value="Znf_C3HC4_RING-type"/>
</dbReference>
<keyword evidence="2 4" id="KW-0863">Zinc-finger</keyword>
<dbReference type="PANTHER" id="PTHR47094">
    <property type="entry name" value="ELFLESS, ISOFORM B"/>
    <property type="match status" value="1"/>
</dbReference>
<proteinExistence type="predicted"/>
<feature type="domain" description="RING-type" evidence="6">
    <location>
        <begin position="520"/>
        <end position="565"/>
    </location>
</feature>
<evidence type="ECO:0000259" key="6">
    <source>
        <dbReference type="PROSITE" id="PS50089"/>
    </source>
</evidence>
<dbReference type="PANTHER" id="PTHR47094:SF1">
    <property type="entry name" value="RING-TYPE E3 UBIQUITIN TRANSFERASE"/>
    <property type="match status" value="1"/>
</dbReference>
<dbReference type="PROSITE" id="PS00518">
    <property type="entry name" value="ZF_RING_1"/>
    <property type="match status" value="1"/>
</dbReference>
<dbReference type="Pfam" id="PF00097">
    <property type="entry name" value="zf-C3HC4"/>
    <property type="match status" value="1"/>
</dbReference>
<evidence type="ECO:0000313" key="7">
    <source>
        <dbReference type="EMBL" id="WAR20976.1"/>
    </source>
</evidence>
<evidence type="ECO:0000256" key="1">
    <source>
        <dbReference type="ARBA" id="ARBA00022723"/>
    </source>
</evidence>
<dbReference type="SUPFAM" id="SSF57850">
    <property type="entry name" value="RING/U-box"/>
    <property type="match status" value="1"/>
</dbReference>
<feature type="non-terminal residue" evidence="7">
    <location>
        <position position="585"/>
    </location>
</feature>
<dbReference type="InterPro" id="IPR017907">
    <property type="entry name" value="Znf_RING_CS"/>
</dbReference>
<evidence type="ECO:0000256" key="2">
    <source>
        <dbReference type="ARBA" id="ARBA00022771"/>
    </source>
</evidence>
<evidence type="ECO:0000313" key="8">
    <source>
        <dbReference type="Proteomes" id="UP001164746"/>
    </source>
</evidence>
<evidence type="ECO:0000256" key="5">
    <source>
        <dbReference type="SAM" id="MobiDB-lite"/>
    </source>
</evidence>
<reference evidence="7" key="1">
    <citation type="submission" date="2022-11" db="EMBL/GenBank/DDBJ databases">
        <title>Centuries of genome instability and evolution in soft-shell clam transmissible cancer (bioRxiv).</title>
        <authorList>
            <person name="Hart S.F.M."/>
            <person name="Yonemitsu M.A."/>
            <person name="Giersch R.M."/>
            <person name="Beal B.F."/>
            <person name="Arriagada G."/>
            <person name="Davis B.W."/>
            <person name="Ostrander E.A."/>
            <person name="Goff S.P."/>
            <person name="Metzger M.J."/>
        </authorList>
    </citation>
    <scope>NUCLEOTIDE SEQUENCE</scope>
    <source>
        <strain evidence="7">MELC-2E11</strain>
        <tissue evidence="7">Siphon/mantle</tissue>
    </source>
</reference>